<evidence type="ECO:0000313" key="4">
    <source>
        <dbReference type="EMBL" id="CAK0784131.1"/>
    </source>
</evidence>
<evidence type="ECO:0000256" key="2">
    <source>
        <dbReference type="SAM" id="Phobius"/>
    </source>
</evidence>
<dbReference type="PROSITE" id="PS51462">
    <property type="entry name" value="NUDIX"/>
    <property type="match status" value="2"/>
</dbReference>
<keyword evidence="5" id="KW-1185">Reference proteome</keyword>
<dbReference type="PANTHER" id="PTHR43736:SF1">
    <property type="entry name" value="DIHYDRONEOPTERIN TRIPHOSPHATE DIPHOSPHATASE"/>
    <property type="match status" value="1"/>
</dbReference>
<dbReference type="CDD" id="cd02883">
    <property type="entry name" value="NUDIX_Hydrolase"/>
    <property type="match status" value="2"/>
</dbReference>
<feature type="domain" description="Nudix hydrolase" evidence="3">
    <location>
        <begin position="76"/>
        <end position="205"/>
    </location>
</feature>
<gene>
    <name evidence="4" type="ORF">CVIRNUC_007334</name>
</gene>
<dbReference type="Proteomes" id="UP001314263">
    <property type="component" value="Unassembled WGS sequence"/>
</dbReference>
<dbReference type="EMBL" id="CAUYUE010000010">
    <property type="protein sequence ID" value="CAK0784131.1"/>
    <property type="molecule type" value="Genomic_DNA"/>
</dbReference>
<dbReference type="InterPro" id="IPR015797">
    <property type="entry name" value="NUDIX_hydrolase-like_dom_sf"/>
</dbReference>
<dbReference type="Gene3D" id="3.90.79.10">
    <property type="entry name" value="Nucleoside Triphosphate Pyrophosphohydrolase"/>
    <property type="match status" value="2"/>
</dbReference>
<name>A0AAV1IBM1_9CHLO</name>
<proteinExistence type="predicted"/>
<evidence type="ECO:0000313" key="5">
    <source>
        <dbReference type="Proteomes" id="UP001314263"/>
    </source>
</evidence>
<organism evidence="4 5">
    <name type="scientific">Coccomyxa viridis</name>
    <dbReference type="NCBI Taxonomy" id="1274662"/>
    <lineage>
        <taxon>Eukaryota</taxon>
        <taxon>Viridiplantae</taxon>
        <taxon>Chlorophyta</taxon>
        <taxon>core chlorophytes</taxon>
        <taxon>Trebouxiophyceae</taxon>
        <taxon>Trebouxiophyceae incertae sedis</taxon>
        <taxon>Coccomyxaceae</taxon>
        <taxon>Coccomyxa</taxon>
    </lineage>
</organism>
<dbReference type="GO" id="GO:0016787">
    <property type="term" value="F:hydrolase activity"/>
    <property type="evidence" value="ECO:0007669"/>
    <property type="project" value="UniProtKB-KW"/>
</dbReference>
<dbReference type="PANTHER" id="PTHR43736">
    <property type="entry name" value="ADP-RIBOSE PYROPHOSPHATASE"/>
    <property type="match status" value="1"/>
</dbReference>
<accession>A0AAV1IBM1</accession>
<dbReference type="InterPro" id="IPR020084">
    <property type="entry name" value="NUDIX_hydrolase_CS"/>
</dbReference>
<evidence type="ECO:0000259" key="3">
    <source>
        <dbReference type="PROSITE" id="PS51462"/>
    </source>
</evidence>
<comment type="caution">
    <text evidence="4">The sequence shown here is derived from an EMBL/GenBank/DDBJ whole genome shotgun (WGS) entry which is preliminary data.</text>
</comment>
<feature type="domain" description="Nudix hydrolase" evidence="3">
    <location>
        <begin position="247"/>
        <end position="377"/>
    </location>
</feature>
<keyword evidence="1" id="KW-0378">Hydrolase</keyword>
<keyword evidence="2" id="KW-1133">Transmembrane helix</keyword>
<keyword evidence="2" id="KW-0472">Membrane</keyword>
<dbReference type="AlphaFoldDB" id="A0AAV1IBM1"/>
<protein>
    <recommendedName>
        <fullName evidence="3">Nudix hydrolase domain-containing protein</fullName>
    </recommendedName>
</protein>
<dbReference type="Pfam" id="PF00293">
    <property type="entry name" value="NUDIX"/>
    <property type="match status" value="2"/>
</dbReference>
<evidence type="ECO:0000256" key="1">
    <source>
        <dbReference type="ARBA" id="ARBA00022801"/>
    </source>
</evidence>
<dbReference type="InterPro" id="IPR000086">
    <property type="entry name" value="NUDIX_hydrolase_dom"/>
</dbReference>
<feature type="transmembrane region" description="Helical" evidence="2">
    <location>
        <begin position="45"/>
        <end position="67"/>
    </location>
</feature>
<reference evidence="4 5" key="1">
    <citation type="submission" date="2023-10" db="EMBL/GenBank/DDBJ databases">
        <authorList>
            <person name="Maclean D."/>
            <person name="Macfadyen A."/>
        </authorList>
    </citation>
    <scope>NUCLEOTIDE SEQUENCE [LARGE SCALE GENOMIC DNA]</scope>
</reference>
<sequence length="392" mass="41581">MSGTAAYKSLETEKADDLDDAPITEHDLEAVYEEPPPKLAAARTAVCAAAVVVSAIACLFVVALIFHHGMNIDGGAEKVGAGLFLVSGTDVLLLLRNSKHNDKTWGLPGGNSDKGERILDTAKREATEEMGSMPSCNVLGQILTRRGKQQQKHYTVVVCQMDAAARMAFKPRLNSEHREARWWPLAGLPSPEELHPVVALLLQDPGLKAQLVAALPAGLQLASNATAAGAVPAQALGPSSEAGDEIIDKRGASMLLGDSGKVLLMRKLKHGPGKWGMPGGSQDSKDADALAAAERELRSEIGEPPQHDVRGQVVVKRRGKHGIKLHTVYLAATAAGASTGFRATKLDDHYEAQWVDLKEAIQLPASQLHPLLAEVLSSENRAALSAAFGVQL</sequence>
<keyword evidence="2" id="KW-0812">Transmembrane</keyword>
<dbReference type="PROSITE" id="PS00893">
    <property type="entry name" value="NUDIX_BOX"/>
    <property type="match status" value="1"/>
</dbReference>
<dbReference type="SUPFAM" id="SSF55811">
    <property type="entry name" value="Nudix"/>
    <property type="match status" value="2"/>
</dbReference>